<keyword evidence="2" id="KW-1185">Reference proteome</keyword>
<dbReference type="KEGG" id="glj:GKIL_4488"/>
<dbReference type="HOGENOM" id="CLU_2232723_0_0_3"/>
<sequence>MTTLASRTIRPKRLAARPQKLCSLHSSTVKQTIKVEILTVAERIIRAELEVEPDRYRGPEALLAERQPFLLLNRAEVYNQAGELLLSEPHMAVAKSLVAAICEVR</sequence>
<accession>U5QST4</accession>
<name>U5QST4_GLOK1</name>
<dbReference type="EMBL" id="CP003587">
    <property type="protein sequence ID" value="AGY60734.1"/>
    <property type="molecule type" value="Genomic_DNA"/>
</dbReference>
<evidence type="ECO:0000313" key="1">
    <source>
        <dbReference type="EMBL" id="AGY60734.1"/>
    </source>
</evidence>
<dbReference type="AlphaFoldDB" id="U5QST4"/>
<protein>
    <submittedName>
        <fullName evidence="1">Uncharacterized protein</fullName>
    </submittedName>
</protein>
<organism evidence="1 2">
    <name type="scientific">Gloeobacter kilaueensis (strain ATCC BAA-2537 / CCAP 1431/1 / ULC 316 / JS1)</name>
    <dbReference type="NCBI Taxonomy" id="1183438"/>
    <lineage>
        <taxon>Bacteria</taxon>
        <taxon>Bacillati</taxon>
        <taxon>Cyanobacteriota</taxon>
        <taxon>Cyanophyceae</taxon>
        <taxon>Gloeobacterales</taxon>
        <taxon>Gloeobacteraceae</taxon>
        <taxon>Gloeobacter</taxon>
    </lineage>
</organism>
<gene>
    <name evidence="1" type="ORF">GKIL_4488</name>
</gene>
<evidence type="ECO:0000313" key="2">
    <source>
        <dbReference type="Proteomes" id="UP000017396"/>
    </source>
</evidence>
<dbReference type="Proteomes" id="UP000017396">
    <property type="component" value="Chromosome"/>
</dbReference>
<dbReference type="STRING" id="1183438.GKIL_4488"/>
<proteinExistence type="predicted"/>
<dbReference type="RefSeq" id="WP_023176126.1">
    <property type="nucleotide sequence ID" value="NC_022600.1"/>
</dbReference>
<reference evidence="1 2" key="1">
    <citation type="journal article" date="2013" name="PLoS ONE">
        <title>Cultivation and Complete Genome Sequencing of Gloeobacter kilaueensis sp. nov., from a Lava Cave in Kilauea Caldera, Hawai'i.</title>
        <authorList>
            <person name="Saw J.H."/>
            <person name="Schatz M."/>
            <person name="Brown M.V."/>
            <person name="Kunkel D.D."/>
            <person name="Foster J.S."/>
            <person name="Shick H."/>
            <person name="Christensen S."/>
            <person name="Hou S."/>
            <person name="Wan X."/>
            <person name="Donachie S.P."/>
        </authorList>
    </citation>
    <scope>NUCLEOTIDE SEQUENCE [LARGE SCALE GENOMIC DNA]</scope>
    <source>
        <strain evidence="2">JS</strain>
    </source>
</reference>